<keyword evidence="8 10" id="KW-0408">Iron</keyword>
<keyword evidence="6 10" id="KW-0274">FAD</keyword>
<evidence type="ECO:0000256" key="2">
    <source>
        <dbReference type="ARBA" id="ARBA00006561"/>
    </source>
</evidence>
<evidence type="ECO:0000256" key="10">
    <source>
        <dbReference type="RuleBase" id="RU366072"/>
    </source>
</evidence>
<comment type="caution">
    <text evidence="12">The sequence shown here is derived from an EMBL/GenBank/DDBJ whole genome shotgun (WGS) entry which is preliminary data.</text>
</comment>
<comment type="similarity">
    <text evidence="2 10">Belongs to the HdrA family.</text>
</comment>
<evidence type="ECO:0000313" key="12">
    <source>
        <dbReference type="EMBL" id="MDV0443391.1"/>
    </source>
</evidence>
<name>A0AAE4SBD0_9EURY</name>
<dbReference type="InterPro" id="IPR036188">
    <property type="entry name" value="FAD/NAD-bd_sf"/>
</dbReference>
<dbReference type="EMBL" id="JAWDKB010000003">
    <property type="protein sequence ID" value="MDV0443391.1"/>
    <property type="molecule type" value="Genomic_DNA"/>
</dbReference>
<protein>
    <recommendedName>
        <fullName evidence="10">CoB--CoM heterodisulfide reductase iron-sulfur subunit A</fullName>
        <ecNumber evidence="10">1.8.-.-</ecNumber>
    </recommendedName>
</protein>
<dbReference type="Gene3D" id="3.50.50.60">
    <property type="entry name" value="FAD/NAD(P)-binding domain"/>
    <property type="match status" value="3"/>
</dbReference>
<evidence type="ECO:0000256" key="3">
    <source>
        <dbReference type="ARBA" id="ARBA00022485"/>
    </source>
</evidence>
<feature type="domain" description="4Fe-4S ferredoxin-type" evidence="11">
    <location>
        <begin position="97"/>
        <end position="127"/>
    </location>
</feature>
<organism evidence="12 13">
    <name type="scientific">Methanorbis rubei</name>
    <dbReference type="NCBI Taxonomy" id="3028300"/>
    <lineage>
        <taxon>Archaea</taxon>
        <taxon>Methanobacteriati</taxon>
        <taxon>Methanobacteriota</taxon>
        <taxon>Stenosarchaea group</taxon>
        <taxon>Methanomicrobia</taxon>
        <taxon>Methanomicrobiales</taxon>
        <taxon>Methanocorpusculaceae</taxon>
        <taxon>Methanorbis</taxon>
    </lineage>
</organism>
<dbReference type="GO" id="GO:0051539">
    <property type="term" value="F:4 iron, 4 sulfur cluster binding"/>
    <property type="evidence" value="ECO:0007669"/>
    <property type="project" value="UniProtKB-UniRule"/>
</dbReference>
<evidence type="ECO:0000256" key="8">
    <source>
        <dbReference type="ARBA" id="ARBA00023004"/>
    </source>
</evidence>
<dbReference type="PROSITE" id="PS51379">
    <property type="entry name" value="4FE4S_FER_2"/>
    <property type="match status" value="2"/>
</dbReference>
<comment type="function">
    <text evidence="10">Part of a complex that catalyzes the reversible reduction of CoM-S-S-CoB to the thiol-coenzymes H-S-CoM (coenzyme M) and H-S-CoB (coenzyme B).</text>
</comment>
<dbReference type="PROSITE" id="PS00198">
    <property type="entry name" value="4FE4S_FER_1"/>
    <property type="match status" value="2"/>
</dbReference>
<evidence type="ECO:0000256" key="9">
    <source>
        <dbReference type="ARBA" id="ARBA00023014"/>
    </source>
</evidence>
<evidence type="ECO:0000313" key="13">
    <source>
        <dbReference type="Proteomes" id="UP001283212"/>
    </source>
</evidence>
<gene>
    <name evidence="12" type="ORF">McpCs1_07660</name>
</gene>
<keyword evidence="4 10" id="KW-0285">Flavoprotein</keyword>
<keyword evidence="9 10" id="KW-0411">Iron-sulfur</keyword>
<evidence type="ECO:0000256" key="1">
    <source>
        <dbReference type="ARBA" id="ARBA00001974"/>
    </source>
</evidence>
<dbReference type="GO" id="GO:0046872">
    <property type="term" value="F:metal ion binding"/>
    <property type="evidence" value="ECO:0007669"/>
    <property type="project" value="UniProtKB-KW"/>
</dbReference>
<dbReference type="Proteomes" id="UP001283212">
    <property type="component" value="Unassembled WGS sequence"/>
</dbReference>
<evidence type="ECO:0000256" key="4">
    <source>
        <dbReference type="ARBA" id="ARBA00022630"/>
    </source>
</evidence>
<dbReference type="InterPro" id="IPR017900">
    <property type="entry name" value="4Fe4S_Fe_S_CS"/>
</dbReference>
<comment type="subunit">
    <text evidence="10">The ferredoxin:CoB-CoM heterodisulfide reductase is composed of three subunits; HdrA, HdrB and HdrC.</text>
</comment>
<dbReference type="InterPro" id="IPR017896">
    <property type="entry name" value="4Fe4S_Fe-S-bd"/>
</dbReference>
<comment type="pathway">
    <text evidence="10">Cofactor metabolism; coenzyme M-coenzyme B heterodisulfide reduction; coenzyme B and coenzyme M from coenzyme M-coenzyme B heterodisulfide: step 1/1.</text>
</comment>
<evidence type="ECO:0000256" key="5">
    <source>
        <dbReference type="ARBA" id="ARBA00022723"/>
    </source>
</evidence>
<dbReference type="AlphaFoldDB" id="A0AAE4SBD0"/>
<proteinExistence type="inferred from homology"/>
<dbReference type="PANTHER" id="PTHR43498">
    <property type="entry name" value="FERREDOXIN:COB-COM HETERODISULFIDE REDUCTASE SUBUNIT A"/>
    <property type="match status" value="1"/>
</dbReference>
<feature type="domain" description="4Fe-4S ferredoxin-type" evidence="11">
    <location>
        <begin position="143"/>
        <end position="173"/>
    </location>
</feature>
<evidence type="ECO:0000256" key="6">
    <source>
        <dbReference type="ARBA" id="ARBA00022827"/>
    </source>
</evidence>
<dbReference type="SUPFAM" id="SSF51905">
    <property type="entry name" value="FAD/NAD(P)-binding domain"/>
    <property type="match status" value="1"/>
</dbReference>
<evidence type="ECO:0000259" key="11">
    <source>
        <dbReference type="PROSITE" id="PS51379"/>
    </source>
</evidence>
<keyword evidence="3 10" id="KW-0004">4Fe-4S</keyword>
<keyword evidence="7 10" id="KW-0560">Oxidoreductase</keyword>
<dbReference type="PRINTS" id="PR00420">
    <property type="entry name" value="RNGMNOXGNASE"/>
</dbReference>
<dbReference type="Pfam" id="PF07992">
    <property type="entry name" value="Pyr_redox_2"/>
    <property type="match status" value="1"/>
</dbReference>
<evidence type="ECO:0000256" key="7">
    <source>
        <dbReference type="ARBA" id="ARBA00023002"/>
    </source>
</evidence>
<reference evidence="12 13" key="1">
    <citation type="submission" date="2023-06" db="EMBL/GenBank/DDBJ databases">
        <title>Genome sequence of Methancorpusculaceae sp. Cs1.</title>
        <authorList>
            <person name="Protasov E."/>
            <person name="Platt K."/>
            <person name="Poehlein A."/>
            <person name="Daniel R."/>
            <person name="Brune A."/>
        </authorList>
    </citation>
    <scope>NUCLEOTIDE SEQUENCE [LARGE SCALE GENOMIC DNA]</scope>
    <source>
        <strain evidence="12 13">Cs1</strain>
    </source>
</reference>
<dbReference type="GO" id="GO:0016491">
    <property type="term" value="F:oxidoreductase activity"/>
    <property type="evidence" value="ECO:0007669"/>
    <property type="project" value="UniProtKB-UniRule"/>
</dbReference>
<dbReference type="InterPro" id="IPR023753">
    <property type="entry name" value="FAD/NAD-binding_dom"/>
</dbReference>
<sequence length="431" mass="46852">MSGTDVVVIGAGVAGIQAAMDVANHNIHVWLVEREPTIGGHMGMLDKTFPTNDCSMCILSPKMAEVGRHPNITLLTLSEVEKIEGTVGDFTVSITKYPRYIREADCTGCGDCTNICPVEVYNKFDAGVGVRKAIYKPHAQVVPNWAVKDNLHCIECGLCYEVCGKNAVLHTDEDAVQTITVNAAAVVIATGYTLFDAEKKQQFGYLRYPDVITSIEFERMINAGGPTLGEVRRMSNGERPNSVVFVQCVGSRDISIGRNYCSCVCCMYALKNSMLIKEHYPDTEVTILYNDLRAYGKGYEEYAERAKQMGINIVRAFPGEIQQTRSNLVLPIEDTETGEFKNLEADLVVLSVGMEPLPDTIHLAKSLGLPLDDNNFLSCADMKLNPAGTIRPGIYIAGAAVAPKDIPDSVISGGAAAMKATIDSYSSEEKP</sequence>
<comment type="cofactor">
    <cofactor evidence="10">
        <name>[4Fe-4S] cluster</name>
        <dbReference type="ChEBI" id="CHEBI:49883"/>
    </cofactor>
</comment>
<comment type="cofactor">
    <cofactor evidence="1 10">
        <name>FAD</name>
        <dbReference type="ChEBI" id="CHEBI:57692"/>
    </cofactor>
</comment>
<dbReference type="RefSeq" id="WP_338095918.1">
    <property type="nucleotide sequence ID" value="NZ_JAWDKB010000003.1"/>
</dbReference>
<accession>A0AAE4SBD0</accession>
<dbReference type="EC" id="1.8.-.-" evidence="10"/>
<dbReference type="PANTHER" id="PTHR43498:SF1">
    <property type="entry name" value="COB--COM HETERODISULFIDE REDUCTASE IRON-SULFUR SUBUNIT A"/>
    <property type="match status" value="1"/>
</dbReference>
<dbReference type="Gene3D" id="3.30.70.20">
    <property type="match status" value="1"/>
</dbReference>
<dbReference type="InterPro" id="IPR039650">
    <property type="entry name" value="HdrA-like"/>
</dbReference>
<keyword evidence="13" id="KW-1185">Reference proteome</keyword>
<keyword evidence="5 10" id="KW-0479">Metal-binding</keyword>